<dbReference type="AlphaFoldDB" id="A0AAD6Y617"/>
<dbReference type="InterPro" id="IPR024983">
    <property type="entry name" value="CHAT_dom"/>
</dbReference>
<keyword evidence="3" id="KW-1185">Reference proteome</keyword>
<evidence type="ECO:0000313" key="3">
    <source>
        <dbReference type="Proteomes" id="UP001219525"/>
    </source>
</evidence>
<protein>
    <submittedName>
        <fullName evidence="2">CHAT domain-containing protein</fullName>
    </submittedName>
</protein>
<dbReference type="EMBL" id="JARJCW010000051">
    <property type="protein sequence ID" value="KAJ7203312.1"/>
    <property type="molecule type" value="Genomic_DNA"/>
</dbReference>
<comment type="caution">
    <text evidence="2">The sequence shown here is derived from an EMBL/GenBank/DDBJ whole genome shotgun (WGS) entry which is preliminary data.</text>
</comment>
<dbReference type="Proteomes" id="UP001219525">
    <property type="component" value="Unassembled WGS sequence"/>
</dbReference>
<organism evidence="2 3">
    <name type="scientific">Mycena pura</name>
    <dbReference type="NCBI Taxonomy" id="153505"/>
    <lineage>
        <taxon>Eukaryota</taxon>
        <taxon>Fungi</taxon>
        <taxon>Dikarya</taxon>
        <taxon>Basidiomycota</taxon>
        <taxon>Agaricomycotina</taxon>
        <taxon>Agaricomycetes</taxon>
        <taxon>Agaricomycetidae</taxon>
        <taxon>Agaricales</taxon>
        <taxon>Marasmiineae</taxon>
        <taxon>Mycenaceae</taxon>
        <taxon>Mycena</taxon>
    </lineage>
</organism>
<proteinExistence type="predicted"/>
<evidence type="ECO:0000259" key="1">
    <source>
        <dbReference type="Pfam" id="PF12770"/>
    </source>
</evidence>
<reference evidence="2" key="1">
    <citation type="submission" date="2023-03" db="EMBL/GenBank/DDBJ databases">
        <title>Massive genome expansion in bonnet fungi (Mycena s.s.) driven by repeated elements and novel gene families across ecological guilds.</title>
        <authorList>
            <consortium name="Lawrence Berkeley National Laboratory"/>
            <person name="Harder C.B."/>
            <person name="Miyauchi S."/>
            <person name="Viragh M."/>
            <person name="Kuo A."/>
            <person name="Thoen E."/>
            <person name="Andreopoulos B."/>
            <person name="Lu D."/>
            <person name="Skrede I."/>
            <person name="Drula E."/>
            <person name="Henrissat B."/>
            <person name="Morin E."/>
            <person name="Kohler A."/>
            <person name="Barry K."/>
            <person name="LaButti K."/>
            <person name="Morin E."/>
            <person name="Salamov A."/>
            <person name="Lipzen A."/>
            <person name="Mereny Z."/>
            <person name="Hegedus B."/>
            <person name="Baldrian P."/>
            <person name="Stursova M."/>
            <person name="Weitz H."/>
            <person name="Taylor A."/>
            <person name="Grigoriev I.V."/>
            <person name="Nagy L.G."/>
            <person name="Martin F."/>
            <person name="Kauserud H."/>
        </authorList>
    </citation>
    <scope>NUCLEOTIDE SEQUENCE</scope>
    <source>
        <strain evidence="2">9144</strain>
    </source>
</reference>
<accession>A0AAD6Y617</accession>
<sequence length="285" mass="31265">MSPSRFFLMEAYKSQHPSRLWWCPTGASAFLPIHAAGVYDGDATDCISHYAISSYAPTLQVLLDRPSSNTTSSKFTVVLEPNAPKCTSLPGAEKELKIIQSHIPGESLTILRSPNGFEVMKHLQQSAIVHFACHGVQDSGNPLDSGLIFADGCLTLSEIIRGQDDDNDNVKHVERRMSLAFLSACQTAVGDKSIPDEAMHLAATLLFAGFRGVVGTMGNMQDLDGPKVADTFYEYLFKDFDPNTVPPQTLDLTKAAEALHFAVLKLRKEPGMTFCRWVPFVHYGL</sequence>
<name>A0AAD6Y617_9AGAR</name>
<dbReference type="Pfam" id="PF12770">
    <property type="entry name" value="CHAT"/>
    <property type="match status" value="1"/>
</dbReference>
<evidence type="ECO:0000313" key="2">
    <source>
        <dbReference type="EMBL" id="KAJ7203312.1"/>
    </source>
</evidence>
<feature type="domain" description="CHAT" evidence="1">
    <location>
        <begin position="15"/>
        <end position="284"/>
    </location>
</feature>
<gene>
    <name evidence="2" type="ORF">GGX14DRAFT_398889</name>
</gene>